<proteinExistence type="predicted"/>
<accession>A0ABQ8JIN2</accession>
<dbReference type="Proteomes" id="UP000887458">
    <property type="component" value="Unassembled WGS sequence"/>
</dbReference>
<keyword evidence="2" id="KW-1185">Reference proteome</keyword>
<evidence type="ECO:0000313" key="2">
    <source>
        <dbReference type="Proteomes" id="UP000887458"/>
    </source>
</evidence>
<comment type="caution">
    <text evidence="1">The sequence shown here is derived from an EMBL/GenBank/DDBJ whole genome shotgun (WGS) entry which is preliminary data.</text>
</comment>
<gene>
    <name evidence="1" type="ORF">DERP_002562</name>
</gene>
<reference evidence="1 2" key="1">
    <citation type="journal article" date="2018" name="J. Allergy Clin. Immunol.">
        <title>High-quality assembly of Dermatophagoides pteronyssinus genome and transcriptome reveals a wide range of novel allergens.</title>
        <authorList>
            <person name="Liu X.Y."/>
            <person name="Yang K.Y."/>
            <person name="Wang M.Q."/>
            <person name="Kwok J.S."/>
            <person name="Zeng X."/>
            <person name="Yang Z."/>
            <person name="Xiao X.J."/>
            <person name="Lau C.P."/>
            <person name="Li Y."/>
            <person name="Huang Z.M."/>
            <person name="Ba J.G."/>
            <person name="Yim A.K."/>
            <person name="Ouyang C.Y."/>
            <person name="Ngai S.M."/>
            <person name="Chan T.F."/>
            <person name="Leung E.L."/>
            <person name="Liu L."/>
            <person name="Liu Z.G."/>
            <person name="Tsui S.K."/>
        </authorList>
    </citation>
    <scope>NUCLEOTIDE SEQUENCE [LARGE SCALE GENOMIC DNA]</scope>
    <source>
        <strain evidence="1">Derp</strain>
    </source>
</reference>
<sequence length="69" mass="8226">MKTLSSEKENLLKSHICDLYERVNYYNVNPTDPLKENDQIEDSIKNIIEIEKEIAVTLPKRSENWKEFQ</sequence>
<reference evidence="1 2" key="2">
    <citation type="journal article" date="2022" name="Mol. Biol. Evol.">
        <title>Comparative Genomics Reveals Insights into the Divergent Evolution of Astigmatic Mites and Household Pest Adaptations.</title>
        <authorList>
            <person name="Xiong Q."/>
            <person name="Wan A.T."/>
            <person name="Liu X."/>
            <person name="Fung C.S."/>
            <person name="Xiao X."/>
            <person name="Malainual N."/>
            <person name="Hou J."/>
            <person name="Wang L."/>
            <person name="Wang M."/>
            <person name="Yang K.Y."/>
            <person name="Cui Y."/>
            <person name="Leung E.L."/>
            <person name="Nong W."/>
            <person name="Shin S.K."/>
            <person name="Au S.W."/>
            <person name="Jeong K.Y."/>
            <person name="Chew F.T."/>
            <person name="Hui J.H."/>
            <person name="Leung T.F."/>
            <person name="Tungtrongchitr A."/>
            <person name="Zhong N."/>
            <person name="Liu Z."/>
            <person name="Tsui S.K."/>
        </authorList>
    </citation>
    <scope>NUCLEOTIDE SEQUENCE [LARGE SCALE GENOMIC DNA]</scope>
    <source>
        <strain evidence="1">Derp</strain>
    </source>
</reference>
<protein>
    <submittedName>
        <fullName evidence="1">Uncharacterized protein</fullName>
    </submittedName>
</protein>
<name>A0ABQ8JIN2_DERPT</name>
<evidence type="ECO:0000313" key="1">
    <source>
        <dbReference type="EMBL" id="KAH9422265.1"/>
    </source>
</evidence>
<dbReference type="EMBL" id="NJHN03000037">
    <property type="protein sequence ID" value="KAH9422265.1"/>
    <property type="molecule type" value="Genomic_DNA"/>
</dbReference>
<organism evidence="1 2">
    <name type="scientific">Dermatophagoides pteronyssinus</name>
    <name type="common">European house dust mite</name>
    <dbReference type="NCBI Taxonomy" id="6956"/>
    <lineage>
        <taxon>Eukaryota</taxon>
        <taxon>Metazoa</taxon>
        <taxon>Ecdysozoa</taxon>
        <taxon>Arthropoda</taxon>
        <taxon>Chelicerata</taxon>
        <taxon>Arachnida</taxon>
        <taxon>Acari</taxon>
        <taxon>Acariformes</taxon>
        <taxon>Sarcoptiformes</taxon>
        <taxon>Astigmata</taxon>
        <taxon>Psoroptidia</taxon>
        <taxon>Analgoidea</taxon>
        <taxon>Pyroglyphidae</taxon>
        <taxon>Dermatophagoidinae</taxon>
        <taxon>Dermatophagoides</taxon>
    </lineage>
</organism>